<evidence type="ECO:0000313" key="2">
    <source>
        <dbReference type="EMBL" id="KKR01369.1"/>
    </source>
</evidence>
<dbReference type="Proteomes" id="UP000033881">
    <property type="component" value="Unassembled WGS sequence"/>
</dbReference>
<reference evidence="2 3" key="1">
    <citation type="journal article" date="2015" name="Nature">
        <title>rRNA introns, odd ribosomes, and small enigmatic genomes across a large radiation of phyla.</title>
        <authorList>
            <person name="Brown C.T."/>
            <person name="Hug L.A."/>
            <person name="Thomas B.C."/>
            <person name="Sharon I."/>
            <person name="Castelle C.J."/>
            <person name="Singh A."/>
            <person name="Wilkins M.J."/>
            <person name="Williams K.H."/>
            <person name="Banfield J.F."/>
        </authorList>
    </citation>
    <scope>NUCLEOTIDE SEQUENCE [LARGE SCALE GENOMIC DNA]</scope>
</reference>
<proteinExistence type="predicted"/>
<organism evidence="2 3">
    <name type="scientific">Candidatus Woesebacteria bacterium GW2011_GWB1_39_12</name>
    <dbReference type="NCBI Taxonomy" id="1618574"/>
    <lineage>
        <taxon>Bacteria</taxon>
        <taxon>Candidatus Woeseibacteriota</taxon>
    </lineage>
</organism>
<comment type="caution">
    <text evidence="2">The sequence shown here is derived from an EMBL/GenBank/DDBJ whole genome shotgun (WGS) entry which is preliminary data.</text>
</comment>
<sequence length="84" mass="9587">MFKAKAFVVIQILLLSFSIIGLLMWDFGFFEGMFGCFYCPPGARCIFGVNIICSVVGKFIFIIFGALWVIYSIIYLSKQSIHRE</sequence>
<keyword evidence="1" id="KW-0472">Membrane</keyword>
<feature type="transmembrane region" description="Helical" evidence="1">
    <location>
        <begin position="7"/>
        <end position="27"/>
    </location>
</feature>
<dbReference type="AlphaFoldDB" id="A0A0G0MBE4"/>
<name>A0A0G0MBE4_9BACT</name>
<keyword evidence="1" id="KW-0812">Transmembrane</keyword>
<evidence type="ECO:0000313" key="3">
    <source>
        <dbReference type="Proteomes" id="UP000033881"/>
    </source>
</evidence>
<keyword evidence="1" id="KW-1133">Transmembrane helix</keyword>
<gene>
    <name evidence="2" type="ORF">UT24_C0005G0078</name>
</gene>
<dbReference type="STRING" id="1618574.UT24_C0005G0078"/>
<dbReference type="EMBL" id="LBWB01000005">
    <property type="protein sequence ID" value="KKR01369.1"/>
    <property type="molecule type" value="Genomic_DNA"/>
</dbReference>
<feature type="transmembrane region" description="Helical" evidence="1">
    <location>
        <begin position="47"/>
        <end position="76"/>
    </location>
</feature>
<accession>A0A0G0MBE4</accession>
<evidence type="ECO:0000256" key="1">
    <source>
        <dbReference type="SAM" id="Phobius"/>
    </source>
</evidence>
<protein>
    <submittedName>
        <fullName evidence="2">Uncharacterized protein</fullName>
    </submittedName>
</protein>